<dbReference type="EMBL" id="ML122331">
    <property type="protein sequence ID" value="RPD53052.1"/>
    <property type="molecule type" value="Genomic_DNA"/>
</dbReference>
<proteinExistence type="predicted"/>
<gene>
    <name evidence="1" type="ORF">L227DRAFT_536508</name>
</gene>
<accession>A0A5C2RN44</accession>
<evidence type="ECO:0000313" key="1">
    <source>
        <dbReference type="EMBL" id="RPD53052.1"/>
    </source>
</evidence>
<name>A0A5C2RN44_9APHY</name>
<dbReference type="Proteomes" id="UP000313359">
    <property type="component" value="Unassembled WGS sequence"/>
</dbReference>
<dbReference type="AlphaFoldDB" id="A0A5C2RN44"/>
<sequence length="168" mass="18921">MSTSFHAADEPRLEVGAIYLLLFIRDRDISNGFHWALYHHRSAHGGYKFNVKQMGSGWICDSAPNNGIMKSFLLDGALRIGFCDPARADELSWIDKVDLTVPPAPFDIFTCLTWTLHCIRGLIDQGYVKCSDLSALEQEAKDWGTFHHQSAHDGKMPRPVEDSHVCVF</sequence>
<organism evidence="1 2">
    <name type="scientific">Lentinus tigrinus ALCF2SS1-6</name>
    <dbReference type="NCBI Taxonomy" id="1328759"/>
    <lineage>
        <taxon>Eukaryota</taxon>
        <taxon>Fungi</taxon>
        <taxon>Dikarya</taxon>
        <taxon>Basidiomycota</taxon>
        <taxon>Agaricomycotina</taxon>
        <taxon>Agaricomycetes</taxon>
        <taxon>Polyporales</taxon>
        <taxon>Polyporaceae</taxon>
        <taxon>Lentinus</taxon>
    </lineage>
</organism>
<protein>
    <submittedName>
        <fullName evidence="1">Uncharacterized protein</fullName>
    </submittedName>
</protein>
<keyword evidence="2" id="KW-1185">Reference proteome</keyword>
<dbReference type="OrthoDB" id="3016366at2759"/>
<reference evidence="1" key="1">
    <citation type="journal article" date="2018" name="Genome Biol. Evol.">
        <title>Genomics and development of Lentinus tigrinus, a white-rot wood-decaying mushroom with dimorphic fruiting bodies.</title>
        <authorList>
            <person name="Wu B."/>
            <person name="Xu Z."/>
            <person name="Knudson A."/>
            <person name="Carlson A."/>
            <person name="Chen N."/>
            <person name="Kovaka S."/>
            <person name="LaButti K."/>
            <person name="Lipzen A."/>
            <person name="Pennachio C."/>
            <person name="Riley R."/>
            <person name="Schakwitz W."/>
            <person name="Umezawa K."/>
            <person name="Ohm R.A."/>
            <person name="Grigoriev I.V."/>
            <person name="Nagy L.G."/>
            <person name="Gibbons J."/>
            <person name="Hibbett D."/>
        </authorList>
    </citation>
    <scope>NUCLEOTIDE SEQUENCE [LARGE SCALE GENOMIC DNA]</scope>
    <source>
        <strain evidence="1">ALCF2SS1-6</strain>
    </source>
</reference>
<evidence type="ECO:0000313" key="2">
    <source>
        <dbReference type="Proteomes" id="UP000313359"/>
    </source>
</evidence>